<comment type="caution">
    <text evidence="1">The sequence shown here is derived from an EMBL/GenBank/DDBJ whole genome shotgun (WGS) entry which is preliminary data.</text>
</comment>
<evidence type="ECO:0000313" key="1">
    <source>
        <dbReference type="EMBL" id="MFC5835888.1"/>
    </source>
</evidence>
<organism evidence="1 2">
    <name type="scientific">Nonomuraea insulae</name>
    <dbReference type="NCBI Taxonomy" id="1616787"/>
    <lineage>
        <taxon>Bacteria</taxon>
        <taxon>Bacillati</taxon>
        <taxon>Actinomycetota</taxon>
        <taxon>Actinomycetes</taxon>
        <taxon>Streptosporangiales</taxon>
        <taxon>Streptosporangiaceae</taxon>
        <taxon>Nonomuraea</taxon>
    </lineage>
</organism>
<proteinExistence type="predicted"/>
<protein>
    <submittedName>
        <fullName evidence="1">Uncharacterized protein</fullName>
    </submittedName>
</protein>
<dbReference type="Proteomes" id="UP001596058">
    <property type="component" value="Unassembled WGS sequence"/>
</dbReference>
<keyword evidence="2" id="KW-1185">Reference proteome</keyword>
<dbReference type="EMBL" id="JBHSPA010000136">
    <property type="protein sequence ID" value="MFC5835888.1"/>
    <property type="molecule type" value="Genomic_DNA"/>
</dbReference>
<gene>
    <name evidence="1" type="ORF">ACFPZ3_69765</name>
</gene>
<evidence type="ECO:0000313" key="2">
    <source>
        <dbReference type="Proteomes" id="UP001596058"/>
    </source>
</evidence>
<accession>A0ABW1DD77</accession>
<name>A0ABW1DD77_9ACTN</name>
<dbReference type="RefSeq" id="WP_379525295.1">
    <property type="nucleotide sequence ID" value="NZ_JBHSPA010000136.1"/>
</dbReference>
<sequence length="357" mass="38951">MTRYAIDRARNTLIAQWSTGLGDTATTVAELPRPRPSHDMLRLATCLTELSHACWRCYTHPASTAQQHGPGSLGRQREQEREAFSTVLPTLAIIRSSTPSPIPTQVEQAAHATGRVLRDLDLPGLATHVVTEVGTELAAIEQAERGDLTERAQQAVALTREDASPLHISQADTLLRQHPFGCPALHTHIEPTAAAIAAAHWLHAAVTVVAQHTGLHPTLVATAADQHTRATTYLPDLIAVINAGNRPRHIVMSLIRHTLHIAEGHIHGISALRNLITAAEQLINKATISLPLTPIDPARPAPDLLERLLNGIGGCWLLYEQHATTHRHRADTEQEQLRQVFLDAVRRQAGVGFDHLL</sequence>
<reference evidence="2" key="1">
    <citation type="journal article" date="2019" name="Int. J. Syst. Evol. Microbiol.">
        <title>The Global Catalogue of Microorganisms (GCM) 10K type strain sequencing project: providing services to taxonomists for standard genome sequencing and annotation.</title>
        <authorList>
            <consortium name="The Broad Institute Genomics Platform"/>
            <consortium name="The Broad Institute Genome Sequencing Center for Infectious Disease"/>
            <person name="Wu L."/>
            <person name="Ma J."/>
        </authorList>
    </citation>
    <scope>NUCLEOTIDE SEQUENCE [LARGE SCALE GENOMIC DNA]</scope>
    <source>
        <strain evidence="2">CCUG 53903</strain>
    </source>
</reference>